<proteinExistence type="predicted"/>
<evidence type="ECO:0000313" key="2">
    <source>
        <dbReference type="Proteomes" id="UP000317465"/>
    </source>
</evidence>
<dbReference type="EMBL" id="AP019737">
    <property type="protein sequence ID" value="BBL10160.1"/>
    <property type="molecule type" value="Genomic_DNA"/>
</dbReference>
<organism evidence="1 2">
    <name type="scientific">Alistipes onderdonkii subsp. vulgaris</name>
    <dbReference type="NCBI Taxonomy" id="2585117"/>
    <lineage>
        <taxon>Bacteria</taxon>
        <taxon>Pseudomonadati</taxon>
        <taxon>Bacteroidota</taxon>
        <taxon>Bacteroidia</taxon>
        <taxon>Bacteroidales</taxon>
        <taxon>Rikenellaceae</taxon>
        <taxon>Alistipes</taxon>
    </lineage>
</organism>
<name>A0ACA8QZK2_9BACT</name>
<evidence type="ECO:0000313" key="1">
    <source>
        <dbReference type="EMBL" id="BBL10160.1"/>
    </source>
</evidence>
<protein>
    <submittedName>
        <fullName evidence="1">Pseudouridine synthase</fullName>
    </submittedName>
</protein>
<accession>A0ACA8QZK2</accession>
<reference evidence="1 2" key="1">
    <citation type="journal article" date="2020" name="Int. J. Syst. Evol. Microbiol.">
        <title>Alistipes communis sp. nov., Alistipes dispar sp. nov. and Alistipes onderdonkii subsp. vulgaris subsp. nov., isolated from human faeces, and creation of Alistipes onderdonkii subsp. onderdonkii subsp. nov.</title>
        <authorList>
            <person name="Sakamoto M."/>
            <person name="Ikeyama N."/>
            <person name="Ogata Y."/>
            <person name="Suda W."/>
            <person name="Iino T."/>
            <person name="Hattori M."/>
            <person name="Ohkuma M."/>
        </authorList>
    </citation>
    <scope>NUCLEOTIDE SEQUENCE [LARGE SCALE GENOMIC DNA]</scope>
    <source>
        <strain evidence="1 2">5CPYCFAH4</strain>
    </source>
</reference>
<keyword evidence="2" id="KW-1185">Reference proteome</keyword>
<dbReference type="Proteomes" id="UP000317465">
    <property type="component" value="Chromosome"/>
</dbReference>
<gene>
    <name evidence="1" type="ORF">A5CPYCFAH4_23840</name>
</gene>
<sequence length="499" mass="57806">MPHKLIQIRMKDNKNDSTTVLSRFGRDKRQRTVTATAERVERRPRLQRDAADSEQPSSEGPRERASYNPHFTADNRPAFDKPRRQFGDKPAYGERKSGDKPRYEHRDGDKPRRQYGDKPAYGEHKYGDKPRYEHRDGDKPRRQYGDKPAYGERSFGDKPRYENRDGDKPRRQYGDKPAYGERKFGDKPAYGERKFGDKPRYEHRDGDKPRRQYGDKPAYGERKFGDKKYGDRKFGDKPYKPGPRKHDDKPASYPKFTPEKQVGEMRLNRFLAQSGLCSRREADDFITAGLVTVNGQIVTQLGTKVLPTDEVKFNDSRVQGEKKVYLVLNKPKGYVTSLDDPHAGKTVMDLVEGACTERIYPVGRLDKNSLGLLLFTNDGDLTKQLTHPSYLKKKIYQVTLDKPLARADMDRIAEGITLEDGEIFADEISYVKENKQEIGIEIHSGRNRIVRRIFEFLGYTVTKLDRVYYAGLTKKNLKRGAWRFLSREEVERLKSGQYE</sequence>